<name>A0A914IGY9_GLORO</name>
<dbReference type="SUPFAM" id="SSF54695">
    <property type="entry name" value="POZ domain"/>
    <property type="match status" value="1"/>
</dbReference>
<dbReference type="InterPro" id="IPR011705">
    <property type="entry name" value="BACK"/>
</dbReference>
<dbReference type="Pfam" id="PF07707">
    <property type="entry name" value="BACK"/>
    <property type="match status" value="1"/>
</dbReference>
<evidence type="ECO:0000313" key="2">
    <source>
        <dbReference type="Proteomes" id="UP000887572"/>
    </source>
</evidence>
<accession>A0A914IGY9</accession>
<dbReference type="Pfam" id="PF00651">
    <property type="entry name" value="BTB"/>
    <property type="match status" value="1"/>
</dbReference>
<dbReference type="Gene3D" id="3.30.710.10">
    <property type="entry name" value="Potassium Channel Kv1.1, Chain A"/>
    <property type="match status" value="1"/>
</dbReference>
<keyword evidence="2" id="KW-1185">Reference proteome</keyword>
<dbReference type="SMART" id="SM00225">
    <property type="entry name" value="BTB"/>
    <property type="match status" value="1"/>
</dbReference>
<dbReference type="InterPro" id="IPR000210">
    <property type="entry name" value="BTB/POZ_dom"/>
</dbReference>
<evidence type="ECO:0000259" key="1">
    <source>
        <dbReference type="PROSITE" id="PS50097"/>
    </source>
</evidence>
<sequence length="385" mass="43204">MGNLLVSRQWLSAYEDENLETESGSLVDRMKHLLSTGDDADVKFLVGQGDEKETLSAHKLILKAASDVFGKMFLFDAQHAKAAAAGTEIKPVEVPDVEVGAFKAMLSFIYADDPSGISEDNVFAVLYAADKYNVSGLVKACVNFPKRKLRNVFLSIEQARLLGDTLPLCKDFARDCLDYIDKNAASLIQSEDFLQIDQQLLCEILDRDQLLINDELTIWNAALRWADEKCHQNGKECSAENRRAMLGPALFKICIPRISQKDFSEIIVRSGVLTSDELVSIFQYYAQPDADQPEQYPLQFPTKRRTTSDPYKADGQIVVKIKRVSQFARVNVNSSRLSEPVYIRGACLGRYWRLRLPTPTNLDFTYAATMKQPLVPIGAVPVRQH</sequence>
<dbReference type="GO" id="GO:0005829">
    <property type="term" value="C:cytosol"/>
    <property type="evidence" value="ECO:0007669"/>
    <property type="project" value="TreeGrafter"/>
</dbReference>
<dbReference type="Gene3D" id="1.25.40.420">
    <property type="match status" value="1"/>
</dbReference>
<dbReference type="GO" id="GO:0022008">
    <property type="term" value="P:neurogenesis"/>
    <property type="evidence" value="ECO:0007669"/>
    <property type="project" value="TreeGrafter"/>
</dbReference>
<protein>
    <submittedName>
        <fullName evidence="3">BTB domain-containing protein</fullName>
    </submittedName>
</protein>
<dbReference type="InterPro" id="IPR011333">
    <property type="entry name" value="SKP1/BTB/POZ_sf"/>
</dbReference>
<feature type="domain" description="BTB" evidence="1">
    <location>
        <begin position="40"/>
        <end position="113"/>
    </location>
</feature>
<dbReference type="WBParaSite" id="Gr19_v10_g9795.t1">
    <property type="protein sequence ID" value="Gr19_v10_g9795.t1"/>
    <property type="gene ID" value="Gr19_v10_g9795"/>
</dbReference>
<evidence type="ECO:0000313" key="3">
    <source>
        <dbReference type="WBParaSite" id="Gr19_v10_g9795.t1"/>
    </source>
</evidence>
<dbReference type="SMART" id="SM00875">
    <property type="entry name" value="BACK"/>
    <property type="match status" value="1"/>
</dbReference>
<dbReference type="PANTHER" id="PTHR45774">
    <property type="entry name" value="BTB/POZ DOMAIN-CONTAINING"/>
    <property type="match status" value="1"/>
</dbReference>
<dbReference type="AlphaFoldDB" id="A0A914IGY9"/>
<dbReference type="PROSITE" id="PS50097">
    <property type="entry name" value="BTB"/>
    <property type="match status" value="1"/>
</dbReference>
<reference evidence="3" key="1">
    <citation type="submission" date="2022-11" db="UniProtKB">
        <authorList>
            <consortium name="WormBaseParasite"/>
        </authorList>
    </citation>
    <scope>IDENTIFICATION</scope>
</reference>
<proteinExistence type="predicted"/>
<organism evidence="2 3">
    <name type="scientific">Globodera rostochiensis</name>
    <name type="common">Golden nematode worm</name>
    <name type="synonym">Heterodera rostochiensis</name>
    <dbReference type="NCBI Taxonomy" id="31243"/>
    <lineage>
        <taxon>Eukaryota</taxon>
        <taxon>Metazoa</taxon>
        <taxon>Ecdysozoa</taxon>
        <taxon>Nematoda</taxon>
        <taxon>Chromadorea</taxon>
        <taxon>Rhabditida</taxon>
        <taxon>Tylenchina</taxon>
        <taxon>Tylenchomorpha</taxon>
        <taxon>Tylenchoidea</taxon>
        <taxon>Heteroderidae</taxon>
        <taxon>Heteroderinae</taxon>
        <taxon>Globodera</taxon>
    </lineage>
</organism>
<dbReference type="Proteomes" id="UP000887572">
    <property type="component" value="Unplaced"/>
</dbReference>
<dbReference type="PANTHER" id="PTHR45774:SF3">
    <property type="entry name" value="BTB (POZ) DOMAIN-CONTAINING 2B-RELATED"/>
    <property type="match status" value="1"/>
</dbReference>